<sequence length="254" mass="26711">MDLEGKTVLVIGAGLLGGPAAKALALSGGSVVVADIDHDAASRVAGEISDAGGKALPVVIDLSDEKSVESGVRDAAAFTGRLDGLFVNSYDPVASSQDRNIVDIDLAAWRRSLDVNLTGYLLAMRNALPFLLDAGGGGIVLTSSSDSFDSPPTRVAYPVTKYALHALCRHVASNWGRNGIRCNVIVPGLVPRLLPDGSFPPERVNFYARYQAETPSTRLGQPRDIAAMVSFLLSNEAEWINGQIIGVDGGLVLR</sequence>
<comment type="catalytic activity">
    <reaction evidence="3">
        <text>2,5-dichlorocyclohexa-2,5-dien-1,4-diol + NAD(+) = 2,5-dichlorohydroquinone + NADH + H(+)</text>
        <dbReference type="Rhea" id="RHEA:15741"/>
        <dbReference type="ChEBI" id="CHEBI:15378"/>
        <dbReference type="ChEBI" id="CHEBI:27545"/>
        <dbReference type="ChEBI" id="CHEBI:28975"/>
        <dbReference type="ChEBI" id="CHEBI:57540"/>
        <dbReference type="ChEBI" id="CHEBI:57945"/>
    </reaction>
</comment>
<protein>
    <recommendedName>
        <fullName evidence="6">Oxidoreductase</fullName>
    </recommendedName>
</protein>
<organism evidence="4 5">
    <name type="scientific">Sphingobium baderi</name>
    <dbReference type="NCBI Taxonomy" id="1332080"/>
    <lineage>
        <taxon>Bacteria</taxon>
        <taxon>Pseudomonadati</taxon>
        <taxon>Pseudomonadota</taxon>
        <taxon>Alphaproteobacteria</taxon>
        <taxon>Sphingomonadales</taxon>
        <taxon>Sphingomonadaceae</taxon>
        <taxon>Sphingobium</taxon>
    </lineage>
</organism>
<dbReference type="OrthoDB" id="9789398at2"/>
<keyword evidence="2" id="KW-0560">Oxidoreductase</keyword>
<dbReference type="FunFam" id="3.40.50.720:FF:000084">
    <property type="entry name" value="Short-chain dehydrogenase reductase"/>
    <property type="match status" value="1"/>
</dbReference>
<evidence type="ECO:0000313" key="4">
    <source>
        <dbReference type="EMBL" id="ALR20397.1"/>
    </source>
</evidence>
<proteinExistence type="inferred from homology"/>
<evidence type="ECO:0000256" key="1">
    <source>
        <dbReference type="ARBA" id="ARBA00006484"/>
    </source>
</evidence>
<dbReference type="PROSITE" id="PS00061">
    <property type="entry name" value="ADH_SHORT"/>
    <property type="match status" value="1"/>
</dbReference>
<dbReference type="CDD" id="cd05233">
    <property type="entry name" value="SDR_c"/>
    <property type="match status" value="1"/>
</dbReference>
<dbReference type="Proteomes" id="UP000056968">
    <property type="component" value="Chromosome"/>
</dbReference>
<dbReference type="InterPro" id="IPR020904">
    <property type="entry name" value="Sc_DH/Rdtase_CS"/>
</dbReference>
<evidence type="ECO:0000256" key="3">
    <source>
        <dbReference type="ARBA" id="ARBA00051383"/>
    </source>
</evidence>
<dbReference type="GO" id="GO:0016491">
    <property type="term" value="F:oxidoreductase activity"/>
    <property type="evidence" value="ECO:0007669"/>
    <property type="project" value="UniProtKB-KW"/>
</dbReference>
<accession>A0A0S3EY83</accession>
<dbReference type="PANTHER" id="PTHR24321">
    <property type="entry name" value="DEHYDROGENASES, SHORT CHAIN"/>
    <property type="match status" value="1"/>
</dbReference>
<dbReference type="EMBL" id="CP013264">
    <property type="protein sequence ID" value="ALR20397.1"/>
    <property type="molecule type" value="Genomic_DNA"/>
</dbReference>
<dbReference type="PRINTS" id="PR00081">
    <property type="entry name" value="GDHRDH"/>
</dbReference>
<dbReference type="SUPFAM" id="SSF51735">
    <property type="entry name" value="NAD(P)-binding Rossmann-fold domains"/>
    <property type="match status" value="1"/>
</dbReference>
<evidence type="ECO:0008006" key="6">
    <source>
        <dbReference type="Google" id="ProtNLM"/>
    </source>
</evidence>
<dbReference type="Pfam" id="PF13561">
    <property type="entry name" value="adh_short_C2"/>
    <property type="match status" value="1"/>
</dbReference>
<name>A0A0S3EY83_9SPHN</name>
<dbReference type="InterPro" id="IPR036291">
    <property type="entry name" value="NAD(P)-bd_dom_sf"/>
</dbReference>
<dbReference type="STRING" id="1332080.ATN00_08835"/>
<comment type="similarity">
    <text evidence="1">Belongs to the short-chain dehydrogenases/reductases (SDR) family.</text>
</comment>
<gene>
    <name evidence="4" type="ORF">ATN00_08835</name>
</gene>
<dbReference type="AlphaFoldDB" id="A0A0S3EY83"/>
<dbReference type="Gene3D" id="3.40.50.720">
    <property type="entry name" value="NAD(P)-binding Rossmann-like Domain"/>
    <property type="match status" value="1"/>
</dbReference>
<reference evidence="4 5" key="1">
    <citation type="submission" date="2015-11" db="EMBL/GenBank/DDBJ databases">
        <title>A Two-component Flavoprotein Monooxygenase System MeaXY Responsible for para-Hydroxylation of 2-Methyl-6-ethylaniline and 2,6-Diethylaniline in Sphingobium baderi DE-13.</title>
        <authorList>
            <person name="Cheng M."/>
            <person name="Meng Q."/>
            <person name="Yang Y."/>
            <person name="Chu C."/>
            <person name="Yan X."/>
            <person name="He J."/>
            <person name="Li S."/>
        </authorList>
    </citation>
    <scope>NUCLEOTIDE SEQUENCE [LARGE SCALE GENOMIC DNA]</scope>
    <source>
        <strain evidence="4 5">DE-13</strain>
    </source>
</reference>
<dbReference type="PANTHER" id="PTHR24321:SF14">
    <property type="entry name" value="SHORT-CHAIN TYPE DEHYDROGENASE_REDUCTASE BLR2146-RELATED"/>
    <property type="match status" value="1"/>
</dbReference>
<dbReference type="RefSeq" id="WP_062064023.1">
    <property type="nucleotide sequence ID" value="NZ_CP013264.1"/>
</dbReference>
<dbReference type="KEGG" id="sbd:ATN00_08835"/>
<keyword evidence="5" id="KW-1185">Reference proteome</keyword>
<evidence type="ECO:0000256" key="2">
    <source>
        <dbReference type="ARBA" id="ARBA00023002"/>
    </source>
</evidence>
<evidence type="ECO:0000313" key="5">
    <source>
        <dbReference type="Proteomes" id="UP000056968"/>
    </source>
</evidence>
<dbReference type="InterPro" id="IPR002347">
    <property type="entry name" value="SDR_fam"/>
</dbReference>